<dbReference type="Gramene" id="EOX99958">
    <property type="protein sequence ID" value="EOX99958"/>
    <property type="gene ID" value="TCM_009044"/>
</dbReference>
<keyword evidence="2" id="KW-1185">Reference proteome</keyword>
<organism evidence="1 2">
    <name type="scientific">Theobroma cacao</name>
    <name type="common">Cacao</name>
    <name type="synonym">Cocoa</name>
    <dbReference type="NCBI Taxonomy" id="3641"/>
    <lineage>
        <taxon>Eukaryota</taxon>
        <taxon>Viridiplantae</taxon>
        <taxon>Streptophyta</taxon>
        <taxon>Embryophyta</taxon>
        <taxon>Tracheophyta</taxon>
        <taxon>Spermatophyta</taxon>
        <taxon>Magnoliopsida</taxon>
        <taxon>eudicotyledons</taxon>
        <taxon>Gunneridae</taxon>
        <taxon>Pentapetalae</taxon>
        <taxon>rosids</taxon>
        <taxon>malvids</taxon>
        <taxon>Malvales</taxon>
        <taxon>Malvaceae</taxon>
        <taxon>Byttnerioideae</taxon>
        <taxon>Theobroma</taxon>
    </lineage>
</organism>
<accession>A0A061ECE3</accession>
<evidence type="ECO:0000313" key="1">
    <source>
        <dbReference type="EMBL" id="EOX99958.1"/>
    </source>
</evidence>
<protein>
    <submittedName>
        <fullName evidence="1">Uncharacterized protein</fullName>
    </submittedName>
</protein>
<dbReference type="InParanoid" id="A0A061ECE3"/>
<name>A0A061ECE3_THECC</name>
<reference evidence="1 2" key="1">
    <citation type="journal article" date="2013" name="Genome Biol.">
        <title>The genome sequence of the most widely cultivated cacao type and its use to identify candidate genes regulating pod color.</title>
        <authorList>
            <person name="Motamayor J.C."/>
            <person name="Mockaitis K."/>
            <person name="Schmutz J."/>
            <person name="Haiminen N."/>
            <person name="Iii D.L."/>
            <person name="Cornejo O."/>
            <person name="Findley S.D."/>
            <person name="Zheng P."/>
            <person name="Utro F."/>
            <person name="Royaert S."/>
            <person name="Saski C."/>
            <person name="Jenkins J."/>
            <person name="Podicheti R."/>
            <person name="Zhao M."/>
            <person name="Scheffler B.E."/>
            <person name="Stack J.C."/>
            <person name="Feltus F.A."/>
            <person name="Mustiga G.M."/>
            <person name="Amores F."/>
            <person name="Phillips W."/>
            <person name="Marelli J.P."/>
            <person name="May G.D."/>
            <person name="Shapiro H."/>
            <person name="Ma J."/>
            <person name="Bustamante C.D."/>
            <person name="Schnell R.J."/>
            <person name="Main D."/>
            <person name="Gilbert D."/>
            <person name="Parida L."/>
            <person name="Kuhn D.N."/>
        </authorList>
    </citation>
    <scope>NUCLEOTIDE SEQUENCE [LARGE SCALE GENOMIC DNA]</scope>
    <source>
        <strain evidence="2">cv. Matina 1-6</strain>
    </source>
</reference>
<dbReference type="HOGENOM" id="CLU_2692751_0_0_1"/>
<dbReference type="Proteomes" id="UP000026915">
    <property type="component" value="Chromosome 2"/>
</dbReference>
<dbReference type="AlphaFoldDB" id="A0A061ECE3"/>
<proteinExistence type="predicted"/>
<dbReference type="EMBL" id="CM001880">
    <property type="protein sequence ID" value="EOX99958.1"/>
    <property type="molecule type" value="Genomic_DNA"/>
</dbReference>
<sequence>MYQYMKGCIDTFSSVARMSFPCNEDSLSYLTYLCNIEAFILQMTTIAHVHAPQAYTSSFQVYSSNHLANITFRP</sequence>
<evidence type="ECO:0000313" key="2">
    <source>
        <dbReference type="Proteomes" id="UP000026915"/>
    </source>
</evidence>
<gene>
    <name evidence="1" type="ORF">TCM_009044</name>
</gene>